<proteinExistence type="predicted"/>
<keyword evidence="3" id="KW-1185">Reference proteome</keyword>
<feature type="compositionally biased region" description="Low complexity" evidence="1">
    <location>
        <begin position="57"/>
        <end position="85"/>
    </location>
</feature>
<accession>A0A7J5YI25</accession>
<evidence type="ECO:0000313" key="3">
    <source>
        <dbReference type="Proteomes" id="UP000518266"/>
    </source>
</evidence>
<name>A0A7J5YI25_DISMA</name>
<gene>
    <name evidence="2" type="ORF">F7725_015602</name>
</gene>
<sequence>MRTPCPLYGGTLPPRLHHAAHLQNKHPLPRAYDPSDPASSQLVSTMRESVKQIFLRSSSTSTTSTSTSTSFSSSTTTHRTKFSTSGSRVLHSQLGVSISISIPSIDSIICIPKRREQRILTKVRLFACGQRSGNAVPIQSLLPVTGDGGQGECDLMCQTPSLKLTVGLQIGRMQTG</sequence>
<comment type="caution">
    <text evidence="2">The sequence shown here is derived from an EMBL/GenBank/DDBJ whole genome shotgun (WGS) entry which is preliminary data.</text>
</comment>
<protein>
    <submittedName>
        <fullName evidence="2">Uncharacterized protein</fullName>
    </submittedName>
</protein>
<dbReference type="AlphaFoldDB" id="A0A7J5YI25"/>
<dbReference type="EMBL" id="JAAKFY010000012">
    <property type="protein sequence ID" value="KAF3849105.1"/>
    <property type="molecule type" value="Genomic_DNA"/>
</dbReference>
<evidence type="ECO:0000313" key="2">
    <source>
        <dbReference type="EMBL" id="KAF3849105.1"/>
    </source>
</evidence>
<organism evidence="2 3">
    <name type="scientific">Dissostichus mawsoni</name>
    <name type="common">Antarctic cod</name>
    <dbReference type="NCBI Taxonomy" id="36200"/>
    <lineage>
        <taxon>Eukaryota</taxon>
        <taxon>Metazoa</taxon>
        <taxon>Chordata</taxon>
        <taxon>Craniata</taxon>
        <taxon>Vertebrata</taxon>
        <taxon>Euteleostomi</taxon>
        <taxon>Actinopterygii</taxon>
        <taxon>Neopterygii</taxon>
        <taxon>Teleostei</taxon>
        <taxon>Neoteleostei</taxon>
        <taxon>Acanthomorphata</taxon>
        <taxon>Eupercaria</taxon>
        <taxon>Perciformes</taxon>
        <taxon>Notothenioidei</taxon>
        <taxon>Nototheniidae</taxon>
        <taxon>Dissostichus</taxon>
    </lineage>
</organism>
<dbReference type="Proteomes" id="UP000518266">
    <property type="component" value="Unassembled WGS sequence"/>
</dbReference>
<evidence type="ECO:0000256" key="1">
    <source>
        <dbReference type="SAM" id="MobiDB-lite"/>
    </source>
</evidence>
<feature type="region of interest" description="Disordered" evidence="1">
    <location>
        <begin position="55"/>
        <end position="85"/>
    </location>
</feature>
<reference evidence="2 3" key="1">
    <citation type="submission" date="2020-03" db="EMBL/GenBank/DDBJ databases">
        <title>Dissostichus mawsoni Genome sequencing and assembly.</title>
        <authorList>
            <person name="Park H."/>
        </authorList>
    </citation>
    <scope>NUCLEOTIDE SEQUENCE [LARGE SCALE GENOMIC DNA]</scope>
    <source>
        <strain evidence="2">DM0001</strain>
        <tissue evidence="2">Muscle</tissue>
    </source>
</reference>